<comment type="function">
    <text evidence="2">Secreted tripeptidyl-peptidase which degrades proteins at acidic pHs and is involved in virulence.</text>
</comment>
<dbReference type="PANTHER" id="PTHR14218">
    <property type="entry name" value="PROTEASE S8 TRIPEPTIDYL PEPTIDASE I CLN2"/>
    <property type="match status" value="1"/>
</dbReference>
<keyword evidence="12" id="KW-0732">Signal</keyword>
<organism evidence="14 15">
    <name type="scientific">Macrophomina phaseolina</name>
    <dbReference type="NCBI Taxonomy" id="35725"/>
    <lineage>
        <taxon>Eukaryota</taxon>
        <taxon>Fungi</taxon>
        <taxon>Dikarya</taxon>
        <taxon>Ascomycota</taxon>
        <taxon>Pezizomycotina</taxon>
        <taxon>Dothideomycetes</taxon>
        <taxon>Dothideomycetes incertae sedis</taxon>
        <taxon>Botryosphaeriales</taxon>
        <taxon>Botryosphaeriaceae</taxon>
        <taxon>Macrophomina</taxon>
    </lineage>
</organism>
<keyword evidence="15" id="KW-1185">Reference proteome</keyword>
<evidence type="ECO:0000256" key="4">
    <source>
        <dbReference type="ARBA" id="ARBA00012462"/>
    </source>
</evidence>
<evidence type="ECO:0000313" key="14">
    <source>
        <dbReference type="EMBL" id="KAH7045161.1"/>
    </source>
</evidence>
<dbReference type="CDD" id="cd04056">
    <property type="entry name" value="Peptidases_S53"/>
    <property type="match status" value="1"/>
</dbReference>
<dbReference type="InterPro" id="IPR023828">
    <property type="entry name" value="Peptidase_S8_Ser-AS"/>
</dbReference>
<evidence type="ECO:0000259" key="13">
    <source>
        <dbReference type="PROSITE" id="PS51695"/>
    </source>
</evidence>
<dbReference type="InterPro" id="IPR000209">
    <property type="entry name" value="Peptidase_S8/S53_dom"/>
</dbReference>
<dbReference type="InterPro" id="IPR050819">
    <property type="entry name" value="Tripeptidyl-peptidase_I"/>
</dbReference>
<dbReference type="Pfam" id="PF09286">
    <property type="entry name" value="Pro-kuma_activ"/>
    <property type="match status" value="1"/>
</dbReference>
<comment type="cofactor">
    <cofactor evidence="11">
        <name>Ca(2+)</name>
        <dbReference type="ChEBI" id="CHEBI:29108"/>
    </cofactor>
    <text evidence="11">Binds 1 Ca(2+) ion per subunit.</text>
</comment>
<comment type="subcellular location">
    <subcellularLocation>
        <location evidence="3">Secreted</location>
        <location evidence="3">Extracellular space</location>
    </subcellularLocation>
</comment>
<evidence type="ECO:0000256" key="1">
    <source>
        <dbReference type="ARBA" id="ARBA00001910"/>
    </source>
</evidence>
<dbReference type="EMBL" id="JAGTJR010000019">
    <property type="protein sequence ID" value="KAH7045161.1"/>
    <property type="molecule type" value="Genomic_DNA"/>
</dbReference>
<dbReference type="Proteomes" id="UP000774617">
    <property type="component" value="Unassembled WGS sequence"/>
</dbReference>
<evidence type="ECO:0000313" key="15">
    <source>
        <dbReference type="Proteomes" id="UP000774617"/>
    </source>
</evidence>
<dbReference type="PANTHER" id="PTHR14218:SF15">
    <property type="entry name" value="TRIPEPTIDYL-PEPTIDASE 1"/>
    <property type="match status" value="1"/>
</dbReference>
<evidence type="ECO:0000256" key="12">
    <source>
        <dbReference type="SAM" id="SignalP"/>
    </source>
</evidence>
<evidence type="ECO:0000256" key="6">
    <source>
        <dbReference type="ARBA" id="ARBA00022723"/>
    </source>
</evidence>
<evidence type="ECO:0000256" key="11">
    <source>
        <dbReference type="PROSITE-ProRule" id="PRU01032"/>
    </source>
</evidence>
<evidence type="ECO:0000256" key="8">
    <source>
        <dbReference type="ARBA" id="ARBA00022825"/>
    </source>
</evidence>
<comment type="caution">
    <text evidence="14">The sequence shown here is derived from an EMBL/GenBank/DDBJ whole genome shotgun (WGS) entry which is preliminary data.</text>
</comment>
<evidence type="ECO:0000256" key="7">
    <source>
        <dbReference type="ARBA" id="ARBA00022801"/>
    </source>
</evidence>
<evidence type="ECO:0000256" key="9">
    <source>
        <dbReference type="ARBA" id="ARBA00022837"/>
    </source>
</evidence>
<reference evidence="14 15" key="1">
    <citation type="journal article" date="2021" name="Nat. Commun.">
        <title>Genetic determinants of endophytism in the Arabidopsis root mycobiome.</title>
        <authorList>
            <person name="Mesny F."/>
            <person name="Miyauchi S."/>
            <person name="Thiergart T."/>
            <person name="Pickel B."/>
            <person name="Atanasova L."/>
            <person name="Karlsson M."/>
            <person name="Huettel B."/>
            <person name="Barry K.W."/>
            <person name="Haridas S."/>
            <person name="Chen C."/>
            <person name="Bauer D."/>
            <person name="Andreopoulos W."/>
            <person name="Pangilinan J."/>
            <person name="LaButti K."/>
            <person name="Riley R."/>
            <person name="Lipzen A."/>
            <person name="Clum A."/>
            <person name="Drula E."/>
            <person name="Henrissat B."/>
            <person name="Kohler A."/>
            <person name="Grigoriev I.V."/>
            <person name="Martin F.M."/>
            <person name="Hacquard S."/>
        </authorList>
    </citation>
    <scope>NUCLEOTIDE SEQUENCE [LARGE SCALE GENOMIC DNA]</scope>
    <source>
        <strain evidence="14 15">MPI-SDFR-AT-0080</strain>
    </source>
</reference>
<sequence length="583" mass="62113">MHPHTLLGVAVWALSQTASCRALLSRTPDLVEHESTPVLPKGWSFCSKADDSEALSLRIALQRPHRDYLRIAEDVSDPASPNYGKYLDAADLQGVLPDMAAVASTVSAWLKAEGIHDVSQEGEWVSFETTVGQAREVFNASFAKYSFNDRPPVLRTQSYSIPSSLKDSIDFLFPATQFLGISRYQAPTLQARQHNLPGPPDCNIDTCPSNLKTKYNITYFPPDNSSGSTIAIAGFLEEYPNRTDLQSFLHTYGLSNATTDYATTLVNGGLAPASPSTVGVEAMLDLEYSLAFTGPLPATYISVGGRPPQLSQPGNVSVPLSQAGNEPYLEFLTYLLSLDAPPSVISISYSDDEQTVPPAYAARVCDLFARLALRGVSVIDASGDGGALGTGTADCVDSRGAARFIPAFPATCPWVTSVGATAAWGGPATYSAGGFSDYFARPAWQDGVVAAYVERLNGSHAPYYNAAGRAFPDVSLIGNSYVVTVGGYSFTAKGTSASTPVFAAMVALLNDLRLRAGKPVLGFLNPLLYSEGLRTAFRDVTDGVTGGCSNSTWFEPGWEALPGWDATTGLGEPDFEALRKLVV</sequence>
<dbReference type="Gene3D" id="3.40.50.200">
    <property type="entry name" value="Peptidase S8/S53 domain"/>
    <property type="match status" value="1"/>
</dbReference>
<keyword evidence="10" id="KW-0865">Zymogen</keyword>
<gene>
    <name evidence="14" type="ORF">B0J12DRAFT_669730</name>
</gene>
<dbReference type="EC" id="3.4.14.10" evidence="4"/>
<dbReference type="InterPro" id="IPR030400">
    <property type="entry name" value="Sedolisin_dom"/>
</dbReference>
<feature type="binding site" evidence="11">
    <location>
        <position position="563"/>
    </location>
    <ligand>
        <name>Ca(2+)</name>
        <dbReference type="ChEBI" id="CHEBI:29108"/>
    </ligand>
</feature>
<accession>A0ABQ8G526</accession>
<dbReference type="SUPFAM" id="SSF54897">
    <property type="entry name" value="Protease propeptides/inhibitors"/>
    <property type="match status" value="1"/>
</dbReference>
<proteinExistence type="predicted"/>
<keyword evidence="6 11" id="KW-0479">Metal-binding</keyword>
<dbReference type="Pfam" id="PF00082">
    <property type="entry name" value="Peptidase_S8"/>
    <property type="match status" value="1"/>
</dbReference>
<protein>
    <recommendedName>
        <fullName evidence="4">tripeptidyl-peptidase II</fullName>
        <ecNumber evidence="4">3.4.14.10</ecNumber>
    </recommendedName>
</protein>
<dbReference type="InterPro" id="IPR015366">
    <property type="entry name" value="S53_propep"/>
</dbReference>
<keyword evidence="5 11" id="KW-0645">Protease</keyword>
<dbReference type="SUPFAM" id="SSF52743">
    <property type="entry name" value="Subtilisin-like"/>
    <property type="match status" value="1"/>
</dbReference>
<feature type="binding site" evidence="11">
    <location>
        <position position="565"/>
    </location>
    <ligand>
        <name>Ca(2+)</name>
        <dbReference type="ChEBI" id="CHEBI:29108"/>
    </ligand>
</feature>
<comment type="catalytic activity">
    <reaction evidence="1">
        <text>Release of an N-terminal tripeptide from a polypeptide.</text>
        <dbReference type="EC" id="3.4.14.10"/>
    </reaction>
</comment>
<feature type="active site" description="Charge relay system" evidence="11">
    <location>
        <position position="285"/>
    </location>
</feature>
<evidence type="ECO:0000256" key="3">
    <source>
        <dbReference type="ARBA" id="ARBA00004239"/>
    </source>
</evidence>
<keyword evidence="9 11" id="KW-0106">Calcium</keyword>
<feature type="binding site" evidence="11">
    <location>
        <position position="539"/>
    </location>
    <ligand>
        <name>Ca(2+)</name>
        <dbReference type="ChEBI" id="CHEBI:29108"/>
    </ligand>
</feature>
<dbReference type="InterPro" id="IPR036852">
    <property type="entry name" value="Peptidase_S8/S53_dom_sf"/>
</dbReference>
<evidence type="ECO:0000256" key="2">
    <source>
        <dbReference type="ARBA" id="ARBA00002451"/>
    </source>
</evidence>
<evidence type="ECO:0000256" key="10">
    <source>
        <dbReference type="ARBA" id="ARBA00023145"/>
    </source>
</evidence>
<dbReference type="PROSITE" id="PS51695">
    <property type="entry name" value="SEDOLISIN"/>
    <property type="match status" value="1"/>
</dbReference>
<feature type="active site" description="Charge relay system" evidence="11">
    <location>
        <position position="496"/>
    </location>
</feature>
<evidence type="ECO:0000256" key="5">
    <source>
        <dbReference type="ARBA" id="ARBA00022670"/>
    </source>
</evidence>
<feature type="chain" id="PRO_5047402129" description="tripeptidyl-peptidase II" evidence="12">
    <location>
        <begin position="23"/>
        <end position="583"/>
    </location>
</feature>
<name>A0ABQ8G526_9PEZI</name>
<feature type="binding site" evidence="11">
    <location>
        <position position="540"/>
    </location>
    <ligand>
        <name>Ca(2+)</name>
        <dbReference type="ChEBI" id="CHEBI:29108"/>
    </ligand>
</feature>
<dbReference type="CDD" id="cd11377">
    <property type="entry name" value="Pro-peptidase_S53"/>
    <property type="match status" value="1"/>
</dbReference>
<feature type="active site" description="Charge relay system" evidence="11">
    <location>
        <position position="281"/>
    </location>
</feature>
<feature type="domain" description="Peptidase S53" evidence="13">
    <location>
        <begin position="205"/>
        <end position="583"/>
    </location>
</feature>
<keyword evidence="8 11" id="KW-0720">Serine protease</keyword>
<dbReference type="PROSITE" id="PS00138">
    <property type="entry name" value="SUBTILASE_SER"/>
    <property type="match status" value="1"/>
</dbReference>
<keyword evidence="7 11" id="KW-0378">Hydrolase</keyword>
<dbReference type="SMART" id="SM00944">
    <property type="entry name" value="Pro-kuma_activ"/>
    <property type="match status" value="1"/>
</dbReference>
<feature type="signal peptide" evidence="12">
    <location>
        <begin position="1"/>
        <end position="22"/>
    </location>
</feature>